<reference evidence="3" key="2">
    <citation type="journal article" date="2024" name="Plant">
        <title>Genomic evolution and insights into agronomic trait innovations of Sesamum species.</title>
        <authorList>
            <person name="Miao H."/>
            <person name="Wang L."/>
            <person name="Qu L."/>
            <person name="Liu H."/>
            <person name="Sun Y."/>
            <person name="Le M."/>
            <person name="Wang Q."/>
            <person name="Wei S."/>
            <person name="Zheng Y."/>
            <person name="Lin W."/>
            <person name="Duan Y."/>
            <person name="Cao H."/>
            <person name="Xiong S."/>
            <person name="Wang X."/>
            <person name="Wei L."/>
            <person name="Li C."/>
            <person name="Ma Q."/>
            <person name="Ju M."/>
            <person name="Zhao R."/>
            <person name="Li G."/>
            <person name="Mu C."/>
            <person name="Tian Q."/>
            <person name="Mei H."/>
            <person name="Zhang T."/>
            <person name="Gao T."/>
            <person name="Zhang H."/>
        </authorList>
    </citation>
    <scope>NUCLEOTIDE SEQUENCE</scope>
    <source>
        <strain evidence="3">G01</strain>
    </source>
</reference>
<accession>A0AAW2KY37</accession>
<organism evidence="3">
    <name type="scientific">Sesamum angustifolium</name>
    <dbReference type="NCBI Taxonomy" id="2727405"/>
    <lineage>
        <taxon>Eukaryota</taxon>
        <taxon>Viridiplantae</taxon>
        <taxon>Streptophyta</taxon>
        <taxon>Embryophyta</taxon>
        <taxon>Tracheophyta</taxon>
        <taxon>Spermatophyta</taxon>
        <taxon>Magnoliopsida</taxon>
        <taxon>eudicotyledons</taxon>
        <taxon>Gunneridae</taxon>
        <taxon>Pentapetalae</taxon>
        <taxon>asterids</taxon>
        <taxon>lamiids</taxon>
        <taxon>Lamiales</taxon>
        <taxon>Pedaliaceae</taxon>
        <taxon>Sesamum</taxon>
    </lineage>
</organism>
<name>A0AAW2KY37_9LAMI</name>
<dbReference type="Pfam" id="PF13041">
    <property type="entry name" value="PPR_2"/>
    <property type="match status" value="1"/>
</dbReference>
<dbReference type="GO" id="GO:0009451">
    <property type="term" value="P:RNA modification"/>
    <property type="evidence" value="ECO:0007669"/>
    <property type="project" value="InterPro"/>
</dbReference>
<dbReference type="PANTHER" id="PTHR47926">
    <property type="entry name" value="PENTATRICOPEPTIDE REPEAT-CONTAINING PROTEIN"/>
    <property type="match status" value="1"/>
</dbReference>
<evidence type="ECO:0000256" key="1">
    <source>
        <dbReference type="ARBA" id="ARBA00022737"/>
    </source>
</evidence>
<evidence type="ECO:0000313" key="3">
    <source>
        <dbReference type="EMBL" id="KAL0311106.1"/>
    </source>
</evidence>
<evidence type="ECO:0000256" key="2">
    <source>
        <dbReference type="PROSITE-ProRule" id="PRU00708"/>
    </source>
</evidence>
<dbReference type="InterPro" id="IPR011990">
    <property type="entry name" value="TPR-like_helical_dom_sf"/>
</dbReference>
<gene>
    <name evidence="3" type="ORF">Sangu_2405300</name>
</gene>
<dbReference type="Gene3D" id="1.25.40.10">
    <property type="entry name" value="Tetratricopeptide repeat domain"/>
    <property type="match status" value="1"/>
</dbReference>
<dbReference type="EMBL" id="JACGWK010000016">
    <property type="protein sequence ID" value="KAL0311106.1"/>
    <property type="molecule type" value="Genomic_DNA"/>
</dbReference>
<protein>
    <submittedName>
        <fullName evidence="3">Pentatricopeptide repeat-containing protein, mitochondrial</fullName>
    </submittedName>
</protein>
<dbReference type="InterPro" id="IPR046960">
    <property type="entry name" value="PPR_At4g14850-like_plant"/>
</dbReference>
<dbReference type="NCBIfam" id="TIGR00756">
    <property type="entry name" value="PPR"/>
    <property type="match status" value="1"/>
</dbReference>
<proteinExistence type="predicted"/>
<feature type="repeat" description="PPR" evidence="2">
    <location>
        <begin position="27"/>
        <end position="61"/>
    </location>
</feature>
<dbReference type="GO" id="GO:0003723">
    <property type="term" value="F:RNA binding"/>
    <property type="evidence" value="ECO:0007669"/>
    <property type="project" value="InterPro"/>
</dbReference>
<dbReference type="PROSITE" id="PS51375">
    <property type="entry name" value="PPR"/>
    <property type="match status" value="1"/>
</dbReference>
<comment type="caution">
    <text evidence="3">The sequence shown here is derived from an EMBL/GenBank/DDBJ whole genome shotgun (WGS) entry which is preliminary data.</text>
</comment>
<sequence>MIVTGLCLDGLAYKAANKVFEESCVRDLVSWNSLINGYTRSGRGKEALRIYKEMEMEGDVDPDEVTMIGVVTACTGGFEAGA</sequence>
<dbReference type="AlphaFoldDB" id="A0AAW2KY37"/>
<dbReference type="InterPro" id="IPR002885">
    <property type="entry name" value="PPR_rpt"/>
</dbReference>
<keyword evidence="1" id="KW-0677">Repeat</keyword>
<reference evidence="3" key="1">
    <citation type="submission" date="2020-06" db="EMBL/GenBank/DDBJ databases">
        <authorList>
            <person name="Li T."/>
            <person name="Hu X."/>
            <person name="Zhang T."/>
            <person name="Song X."/>
            <person name="Zhang H."/>
            <person name="Dai N."/>
            <person name="Sheng W."/>
            <person name="Hou X."/>
            <person name="Wei L."/>
        </authorList>
    </citation>
    <scope>NUCLEOTIDE SEQUENCE</scope>
    <source>
        <strain evidence="3">G01</strain>
        <tissue evidence="3">Leaf</tissue>
    </source>
</reference>